<reference evidence="1" key="2">
    <citation type="submission" date="2025-09" db="UniProtKB">
        <authorList>
            <consortium name="EnsemblPlants"/>
        </authorList>
    </citation>
    <scope>IDENTIFICATION</scope>
</reference>
<accession>A0ACD5UKX5</accession>
<sequence length="377" mass="40541">MPEEMMCCGTASLKDVDNKGELSLSGGGESPRKEKKVATVVAKEKKAPPEVAKAKKKKPAAGKKENPYASLGLDKFSTVLAELETRREKVLRRVDGGGGDRVMVRFVQSRAKEWVPIVVRLPPEEPAAKGGPRKRCKLKLAVSSPAPAQPLTPREDVKRTTTVDVVAKGEPKSKCMFKAAVPPPLTQPSTPRSTEYYCAWPKEDDIKRAAADAAKGEPKRKCKLISAVSPPITQPSTPRSTECAWPKEEVKRATVAAKAATAKKKATTPAVARLSSLGKKVTRPSQYWPFAAVLLLVSLVMFGRVFAICCTSVWWYLVPILSGGEEGQSAKTGKNLGKKASGKLAWSSLPPSHGKKNSSGVPHEVISPRSHAHGKKG</sequence>
<evidence type="ECO:0000313" key="1">
    <source>
        <dbReference type="EnsemblPlants" id="AVESA.00010b.r2.2CG0270340.1.CDS.1"/>
    </source>
</evidence>
<evidence type="ECO:0000313" key="2">
    <source>
        <dbReference type="Proteomes" id="UP001732700"/>
    </source>
</evidence>
<name>A0ACD5UKX5_AVESA</name>
<dbReference type="Proteomes" id="UP001732700">
    <property type="component" value="Chromosome 2C"/>
</dbReference>
<proteinExistence type="predicted"/>
<protein>
    <submittedName>
        <fullName evidence="1">Uncharacterized protein</fullName>
    </submittedName>
</protein>
<organism evidence="1 2">
    <name type="scientific">Avena sativa</name>
    <name type="common">Oat</name>
    <dbReference type="NCBI Taxonomy" id="4498"/>
    <lineage>
        <taxon>Eukaryota</taxon>
        <taxon>Viridiplantae</taxon>
        <taxon>Streptophyta</taxon>
        <taxon>Embryophyta</taxon>
        <taxon>Tracheophyta</taxon>
        <taxon>Spermatophyta</taxon>
        <taxon>Magnoliopsida</taxon>
        <taxon>Liliopsida</taxon>
        <taxon>Poales</taxon>
        <taxon>Poaceae</taxon>
        <taxon>BOP clade</taxon>
        <taxon>Pooideae</taxon>
        <taxon>Poodae</taxon>
        <taxon>Poeae</taxon>
        <taxon>Poeae Chloroplast Group 1 (Aveneae type)</taxon>
        <taxon>Aveninae</taxon>
        <taxon>Avena</taxon>
    </lineage>
</organism>
<dbReference type="EnsemblPlants" id="AVESA.00010b.r2.2CG0270340.1">
    <property type="protein sequence ID" value="AVESA.00010b.r2.2CG0270340.1.CDS.1"/>
    <property type="gene ID" value="AVESA.00010b.r2.2CG0270340"/>
</dbReference>
<reference evidence="1" key="1">
    <citation type="submission" date="2021-05" db="EMBL/GenBank/DDBJ databases">
        <authorList>
            <person name="Scholz U."/>
            <person name="Mascher M."/>
            <person name="Fiebig A."/>
        </authorList>
    </citation>
    <scope>NUCLEOTIDE SEQUENCE [LARGE SCALE GENOMIC DNA]</scope>
</reference>
<keyword evidence="2" id="KW-1185">Reference proteome</keyword>